<comment type="catalytic activity">
    <reaction evidence="14 16">
        <text>precorrin-2 + NAD(+) = sirohydrochlorin + NADH + 2 H(+)</text>
        <dbReference type="Rhea" id="RHEA:15613"/>
        <dbReference type="ChEBI" id="CHEBI:15378"/>
        <dbReference type="ChEBI" id="CHEBI:57540"/>
        <dbReference type="ChEBI" id="CHEBI:57945"/>
        <dbReference type="ChEBI" id="CHEBI:58351"/>
        <dbReference type="ChEBI" id="CHEBI:58827"/>
        <dbReference type="EC" id="1.3.1.76"/>
    </reaction>
</comment>
<dbReference type="RefSeq" id="WP_058021666.1">
    <property type="nucleotide sequence ID" value="NZ_CP013189.1"/>
</dbReference>
<proteinExistence type="inferred from homology"/>
<dbReference type="GO" id="GO:0019354">
    <property type="term" value="P:siroheme biosynthetic process"/>
    <property type="evidence" value="ECO:0007669"/>
    <property type="project" value="UniProtKB-UniRule"/>
</dbReference>
<dbReference type="Pfam" id="PF13241">
    <property type="entry name" value="NAD_binding_7"/>
    <property type="match status" value="1"/>
</dbReference>
<dbReference type="Gene3D" id="1.10.8.210">
    <property type="entry name" value="Sirohaem synthase, dimerisation domain"/>
    <property type="match status" value="1"/>
</dbReference>
<keyword evidence="9 16" id="KW-0520">NAD</keyword>
<comment type="pathway">
    <text evidence="16">Cofactor biosynthesis; adenosylcobalamin biosynthesis; sirohydrochlorin from precorrin-2: step 1/1.</text>
</comment>
<feature type="binding site" evidence="16">
    <location>
        <position position="384"/>
    </location>
    <ligand>
        <name>S-adenosyl-L-methionine</name>
        <dbReference type="ChEBI" id="CHEBI:59789"/>
    </ligand>
</feature>
<evidence type="ECO:0000256" key="2">
    <source>
        <dbReference type="ARBA" id="ARBA00005879"/>
    </source>
</evidence>
<dbReference type="AlphaFoldDB" id="A0A0S2KDK7"/>
<dbReference type="InterPro" id="IPR006367">
    <property type="entry name" value="Sirohaem_synthase_N"/>
</dbReference>
<dbReference type="NCBIfam" id="TIGR01469">
    <property type="entry name" value="cobA_cysG_Cterm"/>
    <property type="match status" value="1"/>
</dbReference>
<keyword evidence="8 16" id="KW-0560">Oxidoreductase</keyword>
<feature type="active site" description="Proton acceptor" evidence="16 17">
    <location>
        <position position="249"/>
    </location>
</feature>
<feature type="binding site" evidence="16">
    <location>
        <begin position="332"/>
        <end position="333"/>
    </location>
    <ligand>
        <name>S-adenosyl-L-methionine</name>
        <dbReference type="ChEBI" id="CHEBI:59789"/>
    </ligand>
</feature>
<evidence type="ECO:0000256" key="4">
    <source>
        <dbReference type="ARBA" id="ARBA00022573"/>
    </source>
</evidence>
<dbReference type="Proteomes" id="UP000065641">
    <property type="component" value="Chromosome"/>
</dbReference>
<evidence type="ECO:0000259" key="20">
    <source>
        <dbReference type="Pfam" id="PF10414"/>
    </source>
</evidence>
<dbReference type="GO" id="GO:0004851">
    <property type="term" value="F:uroporphyrin-III C-methyltransferase activity"/>
    <property type="evidence" value="ECO:0007669"/>
    <property type="project" value="UniProtKB-UniRule"/>
</dbReference>
<dbReference type="UniPathway" id="UPA00262">
    <property type="reaction ID" value="UER00211"/>
</dbReference>
<keyword evidence="6 16" id="KW-0808">Transferase</keyword>
<keyword evidence="23" id="KW-1185">Reference proteome</keyword>
<comment type="pathway">
    <text evidence="1 16">Porphyrin-containing compound metabolism; siroheme biosynthesis; sirohydrochlorin from precorrin-2: step 1/1.</text>
</comment>
<dbReference type="UniPathway" id="UPA00148">
    <property type="reaction ID" value="UER00211"/>
</dbReference>
<dbReference type="CDD" id="cd11642">
    <property type="entry name" value="SUMT"/>
    <property type="match status" value="1"/>
</dbReference>
<feature type="domain" description="Sirohaem synthase dimerisation" evidence="20">
    <location>
        <begin position="150"/>
        <end position="207"/>
    </location>
</feature>
<comment type="catalytic activity">
    <reaction evidence="16">
        <text>siroheme + 2 H(+) = sirohydrochlorin + Fe(2+)</text>
        <dbReference type="Rhea" id="RHEA:24360"/>
        <dbReference type="ChEBI" id="CHEBI:15378"/>
        <dbReference type="ChEBI" id="CHEBI:29033"/>
        <dbReference type="ChEBI" id="CHEBI:58351"/>
        <dbReference type="ChEBI" id="CHEBI:60052"/>
        <dbReference type="EC" id="4.99.1.4"/>
    </reaction>
</comment>
<comment type="catalytic activity">
    <reaction evidence="16">
        <text>uroporphyrinogen III + 2 S-adenosyl-L-methionine = precorrin-2 + 2 S-adenosyl-L-homocysteine + H(+)</text>
        <dbReference type="Rhea" id="RHEA:32459"/>
        <dbReference type="ChEBI" id="CHEBI:15378"/>
        <dbReference type="ChEBI" id="CHEBI:57308"/>
        <dbReference type="ChEBI" id="CHEBI:57856"/>
        <dbReference type="ChEBI" id="CHEBI:58827"/>
        <dbReference type="ChEBI" id="CHEBI:59789"/>
        <dbReference type="EC" id="2.1.1.107"/>
    </reaction>
</comment>
<dbReference type="NCBIfam" id="NF004790">
    <property type="entry name" value="PRK06136.1"/>
    <property type="match status" value="1"/>
</dbReference>
<dbReference type="GO" id="GO:0032259">
    <property type="term" value="P:methylation"/>
    <property type="evidence" value="ECO:0007669"/>
    <property type="project" value="UniProtKB-KW"/>
</dbReference>
<feature type="binding site" evidence="16">
    <location>
        <begin position="302"/>
        <end position="304"/>
    </location>
    <ligand>
        <name>S-adenosyl-L-methionine</name>
        <dbReference type="ChEBI" id="CHEBI:59789"/>
    </ligand>
</feature>
<keyword evidence="5 16" id="KW-0489">Methyltransferase</keyword>
<dbReference type="SUPFAM" id="SSF51735">
    <property type="entry name" value="NAD(P)-binding Rossmann-fold domains"/>
    <property type="match status" value="1"/>
</dbReference>
<dbReference type="FunFam" id="3.40.1010.10:FF:000001">
    <property type="entry name" value="Siroheme synthase"/>
    <property type="match status" value="1"/>
</dbReference>
<dbReference type="InterPro" id="IPR012409">
    <property type="entry name" value="Sirohaem_synth"/>
</dbReference>
<evidence type="ECO:0000256" key="14">
    <source>
        <dbReference type="ARBA" id="ARBA00047561"/>
    </source>
</evidence>
<dbReference type="PROSITE" id="PS00840">
    <property type="entry name" value="SUMT_2"/>
    <property type="match status" value="1"/>
</dbReference>
<dbReference type="EC" id="1.3.1.76" evidence="16"/>
<feature type="binding site" evidence="16">
    <location>
        <begin position="22"/>
        <end position="23"/>
    </location>
    <ligand>
        <name>NAD(+)</name>
        <dbReference type="ChEBI" id="CHEBI:57540"/>
    </ligand>
</feature>
<evidence type="ECO:0000256" key="8">
    <source>
        <dbReference type="ARBA" id="ARBA00023002"/>
    </source>
</evidence>
<evidence type="ECO:0000256" key="16">
    <source>
        <dbReference type="HAMAP-Rule" id="MF_01646"/>
    </source>
</evidence>
<feature type="region of interest" description="Uroporphyrinogen-III C-methyltransferase" evidence="16">
    <location>
        <begin position="217"/>
        <end position="463"/>
    </location>
</feature>
<dbReference type="GO" id="GO:0043115">
    <property type="term" value="F:precorrin-2 dehydrogenase activity"/>
    <property type="evidence" value="ECO:0007669"/>
    <property type="project" value="UniProtKB-UniRule"/>
</dbReference>
<dbReference type="InterPro" id="IPR035996">
    <property type="entry name" value="4pyrrol_Methylase_sf"/>
</dbReference>
<evidence type="ECO:0000256" key="6">
    <source>
        <dbReference type="ARBA" id="ARBA00022679"/>
    </source>
</evidence>
<dbReference type="FunFam" id="3.30.950.10:FF:000001">
    <property type="entry name" value="Siroheme synthase"/>
    <property type="match status" value="1"/>
</dbReference>
<evidence type="ECO:0000256" key="18">
    <source>
        <dbReference type="RuleBase" id="RU003960"/>
    </source>
</evidence>
<evidence type="ECO:0000256" key="9">
    <source>
        <dbReference type="ARBA" id="ARBA00023027"/>
    </source>
</evidence>
<keyword evidence="4 16" id="KW-0169">Cobalamin biosynthesis</keyword>
<dbReference type="InterPro" id="IPR036291">
    <property type="entry name" value="NAD(P)-bd_dom_sf"/>
</dbReference>
<feature type="binding site" evidence="16">
    <location>
        <position position="413"/>
    </location>
    <ligand>
        <name>S-adenosyl-L-methionine</name>
        <dbReference type="ChEBI" id="CHEBI:59789"/>
    </ligand>
</feature>
<dbReference type="EC" id="2.1.1.107" evidence="16"/>
<dbReference type="EMBL" id="CP013189">
    <property type="protein sequence ID" value="ALO46206.1"/>
    <property type="molecule type" value="Genomic_DNA"/>
</dbReference>
<sequence length="463" mass="50651">MDYLPVFMQITGRRCLLVGAGEVASRKAALLLRCGACLIVVAPWVSDAVKALIDTHGGEIHERPFEDSDLEGVVLVVAATDDDQVNRRVSELATARQLPVNVVDQTELCSFIVPAIVDRSPVVVAISTGGSSPVLTRRIKEQIEIQLPAALGALAAQLGSFRDRVKQQLSDFRQRTRFWERLLSGPMPDLYLSGQQEQAMRLFEDTLVSDLHESGQGEVYLVGAGPGDPDLLTLKALRLMYAADVVLYDRLVSPEIMQRVRPDAERIFVGKEAKHHPVPQEEINERLVTLAREGLKVLRLKGGDPFIFGRGGEEIDRLTAEGIPFQVVPGITAASGCSAYAGIPLTHRDFSQSVRFVTGHLKNEQPDLNWSALVDEEQTLVIYMGLLTLQTICEQLIAHGMSTAMPVAIVEQGTLPRQRVLTGTVSDIAHRAAELGVKAPAIIIIGQVVRLQNRLAWFGETAL</sequence>
<comment type="pathway">
    <text evidence="16">Porphyrin-containing compound metabolism; siroheme biosynthesis; siroheme from sirohydrochlorin: step 1/1.</text>
</comment>
<dbReference type="PANTHER" id="PTHR45790:SF1">
    <property type="entry name" value="SIROHEME SYNTHASE"/>
    <property type="match status" value="1"/>
</dbReference>
<feature type="domain" description="Siroheme synthase central" evidence="21">
    <location>
        <begin position="124"/>
        <end position="144"/>
    </location>
</feature>
<dbReference type="InterPro" id="IPR019478">
    <property type="entry name" value="Sirohaem_synthase_dimer_dom"/>
</dbReference>
<dbReference type="GO" id="GO:0009236">
    <property type="term" value="P:cobalamin biosynthetic process"/>
    <property type="evidence" value="ECO:0007669"/>
    <property type="project" value="UniProtKB-UniRule"/>
</dbReference>
<dbReference type="Gene3D" id="3.30.160.110">
    <property type="entry name" value="Siroheme synthase, domain 2"/>
    <property type="match status" value="1"/>
</dbReference>
<dbReference type="KEGG" id="pspi:PS2015_1551"/>
<evidence type="ECO:0000256" key="11">
    <source>
        <dbReference type="ARBA" id="ARBA00023244"/>
    </source>
</evidence>
<comment type="function">
    <text evidence="16">Multifunctional enzyme that catalyzes the SAM-dependent methylations of uroporphyrinogen III at position C-2 and C-7 to form precorrin-2 via precorrin-1. Then it catalyzes the NAD-dependent ring dehydrogenation of precorrin-2 to yield sirohydrochlorin. Finally, it catalyzes the ferrochelation of sirohydrochlorin to yield siroheme.</text>
</comment>
<feature type="binding site" evidence="16">
    <location>
        <position position="307"/>
    </location>
    <ligand>
        <name>S-adenosyl-L-methionine</name>
        <dbReference type="ChEBI" id="CHEBI:59789"/>
    </ligand>
</feature>
<keyword evidence="10 16" id="KW-0456">Lyase</keyword>
<organism evidence="22 23">
    <name type="scientific">Pseudohongiella spirulinae</name>
    <dbReference type="NCBI Taxonomy" id="1249552"/>
    <lineage>
        <taxon>Bacteria</taxon>
        <taxon>Pseudomonadati</taxon>
        <taxon>Pseudomonadota</taxon>
        <taxon>Gammaproteobacteria</taxon>
        <taxon>Pseudomonadales</taxon>
        <taxon>Pseudohongiellaceae</taxon>
        <taxon>Pseudohongiella</taxon>
    </lineage>
</organism>
<dbReference type="PANTHER" id="PTHR45790">
    <property type="entry name" value="SIROHEME SYNTHASE-RELATED"/>
    <property type="match status" value="1"/>
</dbReference>
<keyword evidence="12 16" id="KW-0511">Multifunctional enzyme</keyword>
<evidence type="ECO:0000256" key="10">
    <source>
        <dbReference type="ARBA" id="ARBA00023239"/>
    </source>
</evidence>
<feature type="active site" description="Proton donor" evidence="16 17">
    <location>
        <position position="271"/>
    </location>
</feature>
<evidence type="ECO:0000256" key="17">
    <source>
        <dbReference type="PIRSR" id="PIRSR036426-1"/>
    </source>
</evidence>
<reference evidence="22 23" key="1">
    <citation type="submission" date="2015-11" db="EMBL/GenBank/DDBJ databases">
        <authorList>
            <person name="Zhang Y."/>
            <person name="Guo Z."/>
        </authorList>
    </citation>
    <scope>NUCLEOTIDE SEQUENCE [LARGE SCALE GENOMIC DNA]</scope>
    <source>
        <strain evidence="22 23">KCTC 32221</strain>
    </source>
</reference>
<evidence type="ECO:0000256" key="15">
    <source>
        <dbReference type="ARBA" id="ARBA00060548"/>
    </source>
</evidence>
<dbReference type="Pfam" id="PF10414">
    <property type="entry name" value="CysG_dimeriser"/>
    <property type="match status" value="1"/>
</dbReference>
<dbReference type="PIRSF" id="PIRSF036426">
    <property type="entry name" value="Sirohaem_synth"/>
    <property type="match status" value="1"/>
</dbReference>
<dbReference type="Gene3D" id="3.40.50.720">
    <property type="entry name" value="NAD(P)-binding Rossmann-like Domain"/>
    <property type="match status" value="1"/>
</dbReference>
<dbReference type="Pfam" id="PF14824">
    <property type="entry name" value="Sirohm_synth_M"/>
    <property type="match status" value="1"/>
</dbReference>
<dbReference type="Pfam" id="PF00590">
    <property type="entry name" value="TP_methylase"/>
    <property type="match status" value="1"/>
</dbReference>
<comment type="similarity">
    <text evidence="16">In the C-terminal section; belongs to the precorrin methyltransferase family.</text>
</comment>
<dbReference type="GO" id="GO:0051287">
    <property type="term" value="F:NAD binding"/>
    <property type="evidence" value="ECO:0007669"/>
    <property type="project" value="InterPro"/>
</dbReference>
<dbReference type="Gene3D" id="3.40.1010.10">
    <property type="entry name" value="Cobalt-precorrin-4 Transmethylase, Domain 1"/>
    <property type="match status" value="1"/>
</dbReference>
<feature type="binding site" evidence="16">
    <location>
        <begin position="43"/>
        <end position="44"/>
    </location>
    <ligand>
        <name>NAD(+)</name>
        <dbReference type="ChEBI" id="CHEBI:57540"/>
    </ligand>
</feature>
<feature type="binding site" evidence="16">
    <location>
        <position position="226"/>
    </location>
    <ligand>
        <name>S-adenosyl-L-methionine</name>
        <dbReference type="ChEBI" id="CHEBI:59789"/>
    </ligand>
</feature>
<protein>
    <recommendedName>
        <fullName evidence="16">Siroheme synthase</fullName>
    </recommendedName>
    <domain>
        <recommendedName>
            <fullName evidence="16">Uroporphyrinogen-III C-methyltransferase</fullName>
            <shortName evidence="16">Urogen III methylase</shortName>
            <ecNumber evidence="16">2.1.1.107</ecNumber>
        </recommendedName>
        <alternativeName>
            <fullName evidence="16">SUMT</fullName>
        </alternativeName>
        <alternativeName>
            <fullName evidence="16">Uroporphyrinogen III methylase</fullName>
            <shortName evidence="16">UROM</shortName>
        </alternativeName>
    </domain>
    <domain>
        <recommendedName>
            <fullName evidence="16">Precorrin-2 dehydrogenase</fullName>
            <ecNumber evidence="16">1.3.1.76</ecNumber>
        </recommendedName>
    </domain>
    <domain>
        <recommendedName>
            <fullName evidence="16">Sirohydrochlorin ferrochelatase</fullName>
            <ecNumber evidence="16">4.99.1.4</ecNumber>
        </recommendedName>
    </domain>
</protein>
<comment type="pathway">
    <text evidence="15 16">Cofactor biosynthesis; adenosylcobalamin biosynthesis; precorrin-2 from uroporphyrinogen III: step 1/1.</text>
</comment>
<feature type="region of interest" description="Precorrin-2 dehydrogenase / sirohydrochlorin ferrochelatase" evidence="16">
    <location>
        <begin position="1"/>
        <end position="203"/>
    </location>
</feature>
<keyword evidence="11 16" id="KW-0627">Porphyrin biosynthesis</keyword>
<accession>A0A0S2KDK7</accession>
<evidence type="ECO:0000259" key="19">
    <source>
        <dbReference type="Pfam" id="PF00590"/>
    </source>
</evidence>
<dbReference type="NCBIfam" id="TIGR01470">
    <property type="entry name" value="cysG_Nterm"/>
    <property type="match status" value="1"/>
</dbReference>
<evidence type="ECO:0000256" key="12">
    <source>
        <dbReference type="ARBA" id="ARBA00023268"/>
    </source>
</evidence>
<name>A0A0S2KDK7_9GAMM</name>
<feature type="domain" description="Tetrapyrrole methylase" evidence="19">
    <location>
        <begin position="219"/>
        <end position="428"/>
    </location>
</feature>
<dbReference type="InterPro" id="IPR014776">
    <property type="entry name" value="4pyrrole_Mease_sub2"/>
</dbReference>
<dbReference type="STRING" id="1249552.PS2015_1551"/>
<dbReference type="InterPro" id="IPR014777">
    <property type="entry name" value="4pyrrole_Mease_sub1"/>
</dbReference>
<evidence type="ECO:0000256" key="3">
    <source>
        <dbReference type="ARBA" id="ARBA00022553"/>
    </source>
</evidence>
<evidence type="ECO:0000256" key="7">
    <source>
        <dbReference type="ARBA" id="ARBA00022691"/>
    </source>
</evidence>
<comment type="pathway">
    <text evidence="13 16">Porphyrin-containing compound metabolism; siroheme biosynthesis; precorrin-2 from uroporphyrinogen III: step 1/1.</text>
</comment>
<dbReference type="InterPro" id="IPR028281">
    <property type="entry name" value="Sirohaem_synthase_central"/>
</dbReference>
<gene>
    <name evidence="16" type="primary">cysG</name>
    <name evidence="22" type="ORF">PS2015_1551</name>
</gene>
<evidence type="ECO:0000313" key="22">
    <source>
        <dbReference type="EMBL" id="ALO46206.1"/>
    </source>
</evidence>
<dbReference type="InterPro" id="IPR006366">
    <property type="entry name" value="CobA/CysG_C"/>
</dbReference>
<evidence type="ECO:0000256" key="5">
    <source>
        <dbReference type="ARBA" id="ARBA00022603"/>
    </source>
</evidence>
<dbReference type="InterPro" id="IPR000878">
    <property type="entry name" value="4pyrrol_Mease"/>
</dbReference>
<evidence type="ECO:0000256" key="13">
    <source>
        <dbReference type="ARBA" id="ARBA00025705"/>
    </source>
</evidence>
<dbReference type="SUPFAM" id="SSF75615">
    <property type="entry name" value="Siroheme synthase middle domains-like"/>
    <property type="match status" value="1"/>
</dbReference>
<dbReference type="SUPFAM" id="SSF53790">
    <property type="entry name" value="Tetrapyrrole methylase"/>
    <property type="match status" value="1"/>
</dbReference>
<comment type="similarity">
    <text evidence="16">In the N-terminal section; belongs to the precorrin-2 dehydrogenase / sirohydrochlorin ferrochelatase family.</text>
</comment>
<dbReference type="PROSITE" id="PS00839">
    <property type="entry name" value="SUMT_1"/>
    <property type="match status" value="1"/>
</dbReference>
<dbReference type="InterPro" id="IPR050161">
    <property type="entry name" value="Siro_Cobalamin_biosynth"/>
</dbReference>
<keyword evidence="7 16" id="KW-0949">S-adenosyl-L-methionine</keyword>
<comment type="similarity">
    <text evidence="2 18">Belongs to the precorrin methyltransferase family.</text>
</comment>
<dbReference type="NCBIfam" id="NF007922">
    <property type="entry name" value="PRK10637.1"/>
    <property type="match status" value="1"/>
</dbReference>
<dbReference type="PATRIC" id="fig|1249552.3.peg.1557"/>
<evidence type="ECO:0000256" key="1">
    <source>
        <dbReference type="ARBA" id="ARBA00005010"/>
    </source>
</evidence>
<dbReference type="Gene3D" id="3.30.950.10">
    <property type="entry name" value="Methyltransferase, Cobalt-precorrin-4 Transmethylase, Domain 2"/>
    <property type="match status" value="1"/>
</dbReference>
<dbReference type="OrthoDB" id="9815856at2"/>
<dbReference type="InterPro" id="IPR037115">
    <property type="entry name" value="Sirohaem_synt_dimer_dom_sf"/>
</dbReference>
<comment type="caution">
    <text evidence="16">Lacks conserved residue(s) required for the propagation of feature annotation.</text>
</comment>
<dbReference type="GO" id="GO:0051266">
    <property type="term" value="F:sirohydrochlorin ferrochelatase activity"/>
    <property type="evidence" value="ECO:0007669"/>
    <property type="project" value="UniProtKB-EC"/>
</dbReference>
<evidence type="ECO:0000313" key="23">
    <source>
        <dbReference type="Proteomes" id="UP000065641"/>
    </source>
</evidence>
<dbReference type="InterPro" id="IPR003043">
    <property type="entry name" value="Uropor_MeTrfase_CS"/>
</dbReference>
<evidence type="ECO:0000259" key="21">
    <source>
        <dbReference type="Pfam" id="PF14824"/>
    </source>
</evidence>
<keyword evidence="3" id="KW-0597">Phosphoprotein</keyword>
<dbReference type="HAMAP" id="MF_01646">
    <property type="entry name" value="Siroheme_synth"/>
    <property type="match status" value="1"/>
</dbReference>
<dbReference type="EC" id="4.99.1.4" evidence="16"/>